<comment type="caution">
    <text evidence="3">The sequence shown here is derived from an EMBL/GenBank/DDBJ whole genome shotgun (WGS) entry which is preliminary data.</text>
</comment>
<dbReference type="PANTHER" id="PTHR38730:SF1">
    <property type="entry name" value="SLL7028 PROTEIN"/>
    <property type="match status" value="1"/>
</dbReference>
<name>A0A0F9UK87_9ZZZZ</name>
<dbReference type="Pfam" id="PF09967">
    <property type="entry name" value="DUF2201"/>
    <property type="match status" value="1"/>
</dbReference>
<dbReference type="PANTHER" id="PTHR38730">
    <property type="entry name" value="SLL7028 PROTEIN"/>
    <property type="match status" value="1"/>
</dbReference>
<evidence type="ECO:0000259" key="1">
    <source>
        <dbReference type="Pfam" id="PF09967"/>
    </source>
</evidence>
<reference evidence="3" key="1">
    <citation type="journal article" date="2015" name="Nature">
        <title>Complex archaea that bridge the gap between prokaryotes and eukaryotes.</title>
        <authorList>
            <person name="Spang A."/>
            <person name="Saw J.H."/>
            <person name="Jorgensen S.L."/>
            <person name="Zaremba-Niedzwiedzka K."/>
            <person name="Martijn J."/>
            <person name="Lind A.E."/>
            <person name="van Eijk R."/>
            <person name="Schleper C."/>
            <person name="Guy L."/>
            <person name="Ettema T.J."/>
        </authorList>
    </citation>
    <scope>NUCLEOTIDE SEQUENCE</scope>
</reference>
<proteinExistence type="predicted"/>
<dbReference type="EMBL" id="LAZR01000084">
    <property type="protein sequence ID" value="KKN93670.1"/>
    <property type="molecule type" value="Genomic_DNA"/>
</dbReference>
<dbReference type="Pfam" id="PF13203">
    <property type="entry name" value="DUF2201_N"/>
    <property type="match status" value="1"/>
</dbReference>
<evidence type="ECO:0000259" key="2">
    <source>
        <dbReference type="Pfam" id="PF13203"/>
    </source>
</evidence>
<feature type="domain" description="Putative metallopeptidase" evidence="2">
    <location>
        <begin position="32"/>
        <end position="294"/>
    </location>
</feature>
<dbReference type="InterPro" id="IPR025154">
    <property type="entry name" value="Put_metallopeptidase_dom"/>
</dbReference>
<dbReference type="AlphaFoldDB" id="A0A0F9UK87"/>
<feature type="domain" description="VWA-like" evidence="1">
    <location>
        <begin position="303"/>
        <end position="421"/>
    </location>
</feature>
<evidence type="ECO:0000313" key="3">
    <source>
        <dbReference type="EMBL" id="KKN93670.1"/>
    </source>
</evidence>
<organism evidence="3">
    <name type="scientific">marine sediment metagenome</name>
    <dbReference type="NCBI Taxonomy" id="412755"/>
    <lineage>
        <taxon>unclassified sequences</taxon>
        <taxon>metagenomes</taxon>
        <taxon>ecological metagenomes</taxon>
    </lineage>
</organism>
<sequence>MYTDKVTLDEFYNQPELFERDESENGALATKTINEAKTSLFLDNPFFGFILGQYKVTPTTNSRIRQFGADYKRLYVNTDYILNLLKEKNTYGKIKGALLHMLMHIIHRHNERQADREKTTWKEACDISAFLVMDHSKTLQSRYDENINWEVPDVSNIPDDYRNIPAGEIYNKLIKDRPPNQPPGGGGQLPMGIQSLVCDLDAIQDEMEIQGISAESRALEDQRQEGILRNAYNSYKDRGDIPQGILSEINEMLEPKVSWKLILQQFVQSQMPNDYTWSRPNRRMYAHGVYMPAMKKENLNAMIAVDTSGSIGQKELMAFLTEINSILQSITNTRIILVDIDARINEVRIIEPGEDFRNHKFKGGGGTNFIPLFEEEFLHEHSPDVILYFTDGYGRFPDNAPSIPTIWLMTTDVEAPFGTTVEYDLTEEN</sequence>
<dbReference type="InterPro" id="IPR018698">
    <property type="entry name" value="VWA-like_dom"/>
</dbReference>
<evidence type="ECO:0008006" key="4">
    <source>
        <dbReference type="Google" id="ProtNLM"/>
    </source>
</evidence>
<protein>
    <recommendedName>
        <fullName evidence="4">Metallopeptidase domain-containing protein</fullName>
    </recommendedName>
</protein>
<gene>
    <name evidence="3" type="ORF">LCGC14_0195030</name>
</gene>
<accession>A0A0F9UK87</accession>